<dbReference type="Pfam" id="PF02661">
    <property type="entry name" value="Fic"/>
    <property type="match status" value="1"/>
</dbReference>
<evidence type="ECO:0000256" key="7">
    <source>
        <dbReference type="ARBA" id="ARBA00048696"/>
    </source>
</evidence>
<name>A0ABU4GMD7_9CLOT</name>
<dbReference type="PANTHER" id="PTHR39560">
    <property type="entry name" value="PROTEIN ADENYLYLTRANSFERASE FIC-RELATED"/>
    <property type="match status" value="1"/>
</dbReference>
<keyword evidence="2" id="KW-0548">Nucleotidyltransferase</keyword>
<evidence type="ECO:0000259" key="8">
    <source>
        <dbReference type="PROSITE" id="PS51459"/>
    </source>
</evidence>
<dbReference type="SUPFAM" id="SSF140931">
    <property type="entry name" value="Fic-like"/>
    <property type="match status" value="1"/>
</dbReference>
<gene>
    <name evidence="9" type="ORF">RZO55_14440</name>
</gene>
<evidence type="ECO:0000256" key="3">
    <source>
        <dbReference type="ARBA" id="ARBA00022741"/>
    </source>
</evidence>
<comment type="catalytic activity">
    <reaction evidence="7">
        <text>L-tyrosyl-[protein] + ATP = O-(5'-adenylyl)-L-tyrosyl-[protein] + diphosphate</text>
        <dbReference type="Rhea" id="RHEA:54288"/>
        <dbReference type="Rhea" id="RHEA-COMP:10136"/>
        <dbReference type="Rhea" id="RHEA-COMP:13846"/>
        <dbReference type="ChEBI" id="CHEBI:30616"/>
        <dbReference type="ChEBI" id="CHEBI:33019"/>
        <dbReference type="ChEBI" id="CHEBI:46858"/>
        <dbReference type="ChEBI" id="CHEBI:83624"/>
        <dbReference type="EC" id="2.7.7.108"/>
    </reaction>
</comment>
<accession>A0ABU4GMD7</accession>
<evidence type="ECO:0000256" key="2">
    <source>
        <dbReference type="ARBA" id="ARBA00022695"/>
    </source>
</evidence>
<dbReference type="InterPro" id="IPR036597">
    <property type="entry name" value="Fido-like_dom_sf"/>
</dbReference>
<evidence type="ECO:0000313" key="9">
    <source>
        <dbReference type="EMBL" id="MDW2798774.1"/>
    </source>
</evidence>
<evidence type="ECO:0000256" key="1">
    <source>
        <dbReference type="ARBA" id="ARBA00022679"/>
    </source>
</evidence>
<evidence type="ECO:0000256" key="6">
    <source>
        <dbReference type="ARBA" id="ARBA00047939"/>
    </source>
</evidence>
<evidence type="ECO:0000256" key="5">
    <source>
        <dbReference type="ARBA" id="ARBA00034531"/>
    </source>
</evidence>
<keyword evidence="3" id="KW-0547">Nucleotide-binding</keyword>
<evidence type="ECO:0000256" key="4">
    <source>
        <dbReference type="ARBA" id="ARBA00022840"/>
    </source>
</evidence>
<keyword evidence="1" id="KW-0808">Transferase</keyword>
<dbReference type="PROSITE" id="PS51459">
    <property type="entry name" value="FIDO"/>
    <property type="match status" value="1"/>
</dbReference>
<dbReference type="EMBL" id="JAWONS010000221">
    <property type="protein sequence ID" value="MDW2798774.1"/>
    <property type="molecule type" value="Genomic_DNA"/>
</dbReference>
<comment type="caution">
    <text evidence="9">The sequence shown here is derived from an EMBL/GenBank/DDBJ whole genome shotgun (WGS) entry which is preliminary data.</text>
</comment>
<dbReference type="PANTHER" id="PTHR39560:SF1">
    <property type="entry name" value="PROTEIN ADENYLYLTRANSFERASE FIC-RELATED"/>
    <property type="match status" value="1"/>
</dbReference>
<sequence>MRDPYLYDDVPVLINKLNIKDAARLQAAEADITFIKFLSIDKLNQGQELDFDYVKVLHRHIFEDVYPFAGQTRTVQIYKAEAVLGGDTIRYSHPDNIEGHAVNIIDEMNGINWRSLSLEDRSMMFSKNIAALWQVHPFREGNTRTTMTFASHFAGRNDFPLDKQLFRENASFVRNALVKASDGMYADYQYLNKIMKDSMVLGEEAFIVDNIKSAGFRPTKLLIQGMKDINHAFQKLNSVKELRDYYKNIKSLDKDKGELVRSVAKDFADQEIQNKKVKSINRAQNISPEQ</sequence>
<dbReference type="InterPro" id="IPR003812">
    <property type="entry name" value="Fido"/>
</dbReference>
<dbReference type="Proteomes" id="UP001276854">
    <property type="component" value="Unassembled WGS sequence"/>
</dbReference>
<keyword evidence="4" id="KW-0067">ATP-binding</keyword>
<keyword evidence="10" id="KW-1185">Reference proteome</keyword>
<comment type="catalytic activity">
    <reaction evidence="6">
        <text>L-threonyl-[protein] + ATP = 3-O-(5'-adenylyl)-L-threonyl-[protein] + diphosphate</text>
        <dbReference type="Rhea" id="RHEA:54292"/>
        <dbReference type="Rhea" id="RHEA-COMP:11060"/>
        <dbReference type="Rhea" id="RHEA-COMP:13847"/>
        <dbReference type="ChEBI" id="CHEBI:30013"/>
        <dbReference type="ChEBI" id="CHEBI:30616"/>
        <dbReference type="ChEBI" id="CHEBI:33019"/>
        <dbReference type="ChEBI" id="CHEBI:138113"/>
        <dbReference type="EC" id="2.7.7.108"/>
    </reaction>
</comment>
<dbReference type="EC" id="2.7.7.108" evidence="5"/>
<protein>
    <recommendedName>
        <fullName evidence="5">protein adenylyltransferase</fullName>
        <ecNumber evidence="5">2.7.7.108</ecNumber>
    </recommendedName>
</protein>
<feature type="domain" description="Fido" evidence="8">
    <location>
        <begin position="49"/>
        <end position="197"/>
    </location>
</feature>
<evidence type="ECO:0000313" key="10">
    <source>
        <dbReference type="Proteomes" id="UP001276854"/>
    </source>
</evidence>
<organism evidence="9 10">
    <name type="scientific">Clostridium boliviensis</name>
    <dbReference type="NCBI Taxonomy" id="318465"/>
    <lineage>
        <taxon>Bacteria</taxon>
        <taxon>Bacillati</taxon>
        <taxon>Bacillota</taxon>
        <taxon>Clostridia</taxon>
        <taxon>Eubacteriales</taxon>
        <taxon>Clostridiaceae</taxon>
        <taxon>Clostridium</taxon>
    </lineage>
</organism>
<proteinExistence type="predicted"/>
<dbReference type="RefSeq" id="WP_318064980.1">
    <property type="nucleotide sequence ID" value="NZ_JAWONS010000221.1"/>
</dbReference>
<dbReference type="Gene3D" id="1.10.3290.10">
    <property type="entry name" value="Fido-like domain"/>
    <property type="match status" value="1"/>
</dbReference>
<reference evidence="9 10" key="1">
    <citation type="submission" date="2023-10" db="EMBL/GenBank/DDBJ databases">
        <title>A novel Glycoside Hydrolase 43-Like Enzyme from Clostrdium boliviensis is an Endo-xylanase, and a Candidate for Xylooligosaccharides Production from Different Xylan Substrates.</title>
        <authorList>
            <person name="Alvarez M.T."/>
            <person name="Rocabado-Villegas L.R."/>
            <person name="Salas-Veizaga D.M."/>
            <person name="Linares-Pasten J.A."/>
            <person name="Gudmundsdottir E.E."/>
            <person name="Hreggvidsson G.O."/>
            <person name="Adlercreutz P."/>
            <person name="Nordberg Karlsson E."/>
        </authorList>
    </citation>
    <scope>NUCLEOTIDE SEQUENCE [LARGE SCALE GENOMIC DNA]</scope>
    <source>
        <strain evidence="9 10">E-1</strain>
    </source>
</reference>